<dbReference type="EMBL" id="OU015566">
    <property type="protein sequence ID" value="CAG5106057.1"/>
    <property type="molecule type" value="Genomic_DNA"/>
</dbReference>
<dbReference type="Proteomes" id="UP001158576">
    <property type="component" value="Chromosome 1"/>
</dbReference>
<proteinExistence type="predicted"/>
<evidence type="ECO:0000313" key="1">
    <source>
        <dbReference type="EMBL" id="CAG5106057.1"/>
    </source>
</evidence>
<keyword evidence="2" id="KW-1185">Reference proteome</keyword>
<reference evidence="1 2" key="1">
    <citation type="submission" date="2021-04" db="EMBL/GenBank/DDBJ databases">
        <authorList>
            <person name="Bliznina A."/>
        </authorList>
    </citation>
    <scope>NUCLEOTIDE SEQUENCE [LARGE SCALE GENOMIC DNA]</scope>
</reference>
<organism evidence="1 2">
    <name type="scientific">Oikopleura dioica</name>
    <name type="common">Tunicate</name>
    <dbReference type="NCBI Taxonomy" id="34765"/>
    <lineage>
        <taxon>Eukaryota</taxon>
        <taxon>Metazoa</taxon>
        <taxon>Chordata</taxon>
        <taxon>Tunicata</taxon>
        <taxon>Appendicularia</taxon>
        <taxon>Copelata</taxon>
        <taxon>Oikopleuridae</taxon>
        <taxon>Oikopleura</taxon>
    </lineage>
</organism>
<name>A0ABN7SW45_OIKDI</name>
<accession>A0ABN7SW45</accession>
<evidence type="ECO:0000313" key="2">
    <source>
        <dbReference type="Proteomes" id="UP001158576"/>
    </source>
</evidence>
<sequence>MGYARRGDKYRFISALAAGTPGFSMQYQLTLADRSRNNSLHPVYIYLFCGWKTAWRLLYRPASESDRNFIDNLMENCGAERIHDLVKGDIQDIYSFINRMNDIVNLLERICTKTYIMESGWEIIRRLGQTNLTRPDLSYCTYQTVTLHENFIFDRPLTVTVAINIKERGVHFHQMTVDNIKNCEYVLQNNEFTNASESD</sequence>
<protein>
    <submittedName>
        <fullName evidence="1">Oidioi.mRNA.OKI2018_I69.chr1.g2663.t1.cds</fullName>
    </submittedName>
</protein>
<gene>
    <name evidence="1" type="ORF">OKIOD_LOCUS11428</name>
</gene>